<keyword evidence="4" id="KW-1003">Cell membrane</keyword>
<feature type="transmembrane region" description="Helical" evidence="9">
    <location>
        <begin position="221"/>
        <end position="247"/>
    </location>
</feature>
<comment type="similarity">
    <text evidence="2">Belongs to the amino acid-polyamine-organocation (APC) superfamily. Basic amino acid/polyamine antiporter (APA) (TC 2.A.3.2) family.</text>
</comment>
<organism evidence="10 11">
    <name type="scientific">Candidatus Finniella inopinata</name>
    <dbReference type="NCBI Taxonomy" id="1696036"/>
    <lineage>
        <taxon>Bacteria</taxon>
        <taxon>Pseudomonadati</taxon>
        <taxon>Pseudomonadota</taxon>
        <taxon>Alphaproteobacteria</taxon>
        <taxon>Holosporales</taxon>
        <taxon>Candidatus Paracaedibacteraceae</taxon>
        <taxon>Candidatus Finniella</taxon>
    </lineage>
</organism>
<accession>A0A4Q7DIF8</accession>
<feature type="transmembrane region" description="Helical" evidence="9">
    <location>
        <begin position="38"/>
        <end position="59"/>
    </location>
</feature>
<keyword evidence="7 9" id="KW-0472">Membrane</keyword>
<comment type="function">
    <text evidence="8">Major component of the acid-resistance (AR) system allowing enteric pathogens to survive the acidic environment in the stomach. Exchanges extracellular arginine for its intracellular decarboxylation product agmatine (Agm) thereby expelling intracellular protons. Probably undergoes several conformational states in order to translocate the substrate across the membrane; keeps the substrate accessible to only 1 side of the membrane at a time by opening and closing 3 membrane-internal gates.</text>
</comment>
<evidence type="ECO:0000256" key="7">
    <source>
        <dbReference type="ARBA" id="ARBA00023136"/>
    </source>
</evidence>
<feature type="transmembrane region" description="Helical" evidence="9">
    <location>
        <begin position="346"/>
        <end position="366"/>
    </location>
</feature>
<evidence type="ECO:0000256" key="1">
    <source>
        <dbReference type="ARBA" id="ARBA00004651"/>
    </source>
</evidence>
<gene>
    <name evidence="10" type="ORF">EQU50_01825</name>
</gene>
<name>A0A4Q7DIF8_9PROT</name>
<feature type="transmembrane region" description="Helical" evidence="9">
    <location>
        <begin position="187"/>
        <end position="209"/>
    </location>
</feature>
<feature type="transmembrane region" description="Helical" evidence="9">
    <location>
        <begin position="147"/>
        <end position="167"/>
    </location>
</feature>
<dbReference type="GO" id="GO:0005886">
    <property type="term" value="C:plasma membrane"/>
    <property type="evidence" value="ECO:0007669"/>
    <property type="project" value="UniProtKB-SubCell"/>
</dbReference>
<feature type="transmembrane region" description="Helical" evidence="9">
    <location>
        <begin position="80"/>
        <end position="106"/>
    </location>
</feature>
<dbReference type="RefSeq" id="WP_130153460.1">
    <property type="nucleotide sequence ID" value="NZ_SCFB01000003.1"/>
</dbReference>
<dbReference type="InterPro" id="IPR002293">
    <property type="entry name" value="AA/rel_permease1"/>
</dbReference>
<evidence type="ECO:0000256" key="8">
    <source>
        <dbReference type="ARBA" id="ARBA00045636"/>
    </source>
</evidence>
<comment type="caution">
    <text evidence="10">The sequence shown here is derived from an EMBL/GenBank/DDBJ whole genome shotgun (WGS) entry which is preliminary data.</text>
</comment>
<dbReference type="InterPro" id="IPR050367">
    <property type="entry name" value="APC_superfamily"/>
</dbReference>
<evidence type="ECO:0000313" key="10">
    <source>
        <dbReference type="EMBL" id="RZI46751.1"/>
    </source>
</evidence>
<feature type="transmembrane region" description="Helical" evidence="9">
    <location>
        <begin position="378"/>
        <end position="396"/>
    </location>
</feature>
<dbReference type="GO" id="GO:0022857">
    <property type="term" value="F:transmembrane transporter activity"/>
    <property type="evidence" value="ECO:0007669"/>
    <property type="project" value="InterPro"/>
</dbReference>
<evidence type="ECO:0000313" key="11">
    <source>
        <dbReference type="Proteomes" id="UP000293550"/>
    </source>
</evidence>
<evidence type="ECO:0000256" key="5">
    <source>
        <dbReference type="ARBA" id="ARBA00022692"/>
    </source>
</evidence>
<dbReference type="AlphaFoldDB" id="A0A4Q7DIF8"/>
<evidence type="ECO:0000256" key="3">
    <source>
        <dbReference type="ARBA" id="ARBA00021069"/>
    </source>
</evidence>
<reference evidence="10 11" key="1">
    <citation type="submission" date="2018-10" db="EMBL/GenBank/DDBJ databases">
        <title>An updated phylogeny of the Alphaproteobacteria reveals that the parasitic Rickettsiales and Holosporales have independent origins.</title>
        <authorList>
            <person name="Munoz-Gomez S.A."/>
            <person name="Hess S."/>
            <person name="Burger G."/>
            <person name="Lang B.F."/>
            <person name="Susko E."/>
            <person name="Slamovits C.H."/>
            <person name="Roger A.J."/>
        </authorList>
    </citation>
    <scope>NUCLEOTIDE SEQUENCE [LARGE SCALE GENOMIC DNA]</scope>
    <source>
        <strain evidence="10">HOLO01</strain>
    </source>
</reference>
<dbReference type="Proteomes" id="UP000293550">
    <property type="component" value="Unassembled WGS sequence"/>
</dbReference>
<feature type="transmembrane region" description="Helical" evidence="9">
    <location>
        <begin position="118"/>
        <end position="135"/>
    </location>
</feature>
<proteinExistence type="inferred from homology"/>
<dbReference type="EMBL" id="SCFB01000003">
    <property type="protein sequence ID" value="RZI46751.1"/>
    <property type="molecule type" value="Genomic_DNA"/>
</dbReference>
<keyword evidence="11" id="KW-1185">Reference proteome</keyword>
<evidence type="ECO:0000256" key="6">
    <source>
        <dbReference type="ARBA" id="ARBA00022989"/>
    </source>
</evidence>
<dbReference type="PANTHER" id="PTHR42770:SF18">
    <property type="entry name" value="ARGININE_AGMATINE ANTIPORTER"/>
    <property type="match status" value="1"/>
</dbReference>
<evidence type="ECO:0000256" key="2">
    <source>
        <dbReference type="ARBA" id="ARBA00008220"/>
    </source>
</evidence>
<dbReference type="OrthoDB" id="3185104at2"/>
<feature type="transmembrane region" description="Helical" evidence="9">
    <location>
        <begin position="402"/>
        <end position="421"/>
    </location>
</feature>
<dbReference type="PANTHER" id="PTHR42770">
    <property type="entry name" value="AMINO ACID TRANSPORTER-RELATED"/>
    <property type="match status" value="1"/>
</dbReference>
<dbReference type="Gene3D" id="1.20.1740.10">
    <property type="entry name" value="Amino acid/polyamine transporter I"/>
    <property type="match status" value="1"/>
</dbReference>
<feature type="transmembrane region" description="Helical" evidence="9">
    <location>
        <begin position="267"/>
        <end position="299"/>
    </location>
</feature>
<dbReference type="PIRSF" id="PIRSF006060">
    <property type="entry name" value="AA_transporter"/>
    <property type="match status" value="1"/>
</dbReference>
<keyword evidence="6 9" id="KW-1133">Transmembrane helix</keyword>
<keyword evidence="5 9" id="KW-0812">Transmembrane</keyword>
<evidence type="ECO:0000256" key="9">
    <source>
        <dbReference type="SAM" id="Phobius"/>
    </source>
</evidence>
<dbReference type="Pfam" id="PF13520">
    <property type="entry name" value="AA_permease_2"/>
    <property type="match status" value="1"/>
</dbReference>
<sequence>MSRKIGFWSVFALVTGSQIGSGVFTLPALLAPYGAFSMAGWVIAGAGAVALALVFGGLCSQFPRTGGPHVYAQQAFGADAAFFTGWTYWVISWVSTTAVIVASIGYLSPLIGNQSAEVNLLLEIALLLAITGLNLKGVQAAGHAEFLLTLLKFGILLVIPIVALTHFNPNNLVMMPEMSAQSTPQLLSQVALLTLWGFIGLESATAPAGCVKDACKTIPRAIIFGTLCVAALYIINSVGIMGLIPAAELAQSKAPYVDAAERIFGGGWHLVISIMASIACIGTLNAWMLASGQVALGLAEDGLLPRFFGRKNIHEAPHNGLLTSCVGIIPLLVLTCSHSLNHQITAIIDFSVVAFLFVYLMCGLAHVKVLRKQACCSVYKWVYTCVAIGFCLWVLYETPLKTLIIASLFVISGVPAYALWYKRQLRRA</sequence>
<protein>
    <recommendedName>
        <fullName evidence="3">Arginine/agmatine antiporter</fullName>
    </recommendedName>
</protein>
<comment type="subcellular location">
    <subcellularLocation>
        <location evidence="1">Cell membrane</location>
        <topology evidence="1">Multi-pass membrane protein</topology>
    </subcellularLocation>
</comment>
<feature type="transmembrane region" description="Helical" evidence="9">
    <location>
        <begin position="320"/>
        <end position="340"/>
    </location>
</feature>
<evidence type="ECO:0000256" key="4">
    <source>
        <dbReference type="ARBA" id="ARBA00022475"/>
    </source>
</evidence>